<dbReference type="EMBL" id="CM044704">
    <property type="protein sequence ID" value="KAI5667953.1"/>
    <property type="molecule type" value="Genomic_DNA"/>
</dbReference>
<dbReference type="Proteomes" id="UP001060085">
    <property type="component" value="Linkage Group LG04"/>
</dbReference>
<evidence type="ECO:0000313" key="2">
    <source>
        <dbReference type="Proteomes" id="UP001060085"/>
    </source>
</evidence>
<evidence type="ECO:0000313" key="1">
    <source>
        <dbReference type="EMBL" id="KAI5667953.1"/>
    </source>
</evidence>
<protein>
    <submittedName>
        <fullName evidence="1">Uncharacterized protein</fullName>
    </submittedName>
</protein>
<proteinExistence type="predicted"/>
<reference evidence="2" key="1">
    <citation type="journal article" date="2023" name="Nat. Plants">
        <title>Single-cell RNA sequencing provides a high-resolution roadmap for understanding the multicellular compartmentation of specialized metabolism.</title>
        <authorList>
            <person name="Sun S."/>
            <person name="Shen X."/>
            <person name="Li Y."/>
            <person name="Li Y."/>
            <person name="Wang S."/>
            <person name="Li R."/>
            <person name="Zhang H."/>
            <person name="Shen G."/>
            <person name="Guo B."/>
            <person name="Wei J."/>
            <person name="Xu J."/>
            <person name="St-Pierre B."/>
            <person name="Chen S."/>
            <person name="Sun C."/>
        </authorList>
    </citation>
    <scope>NUCLEOTIDE SEQUENCE [LARGE SCALE GENOMIC DNA]</scope>
</reference>
<name>A0ACC0B5M9_CATRO</name>
<sequence>MEKFLPENCPIAQTSDLSRFGSLGPATGLGKQSPGSACQLFRVLRFWRARRGDDDLGPVTDRTSRVEGCAVTASSRGVRGCPSTSDIPSTPAPFGPSIYYDPGALGSFHSATPIPFRTRPPTTLHHLYTSIPYDPYGYSQPPYTSYDLYAHAHSLPLRILGETLRVDTKELSGCWSLLEAWIYLYFPMFSLAVRSGAKLCKPYIQSFAMLGHKLEHKLIDLQNYMPWFLPRTHPRIQNPQRLPHSVQLPTATPITPQVLVDMISREVDRDDVDDATKIGRISDMIKKYNQPRR</sequence>
<keyword evidence="2" id="KW-1185">Reference proteome</keyword>
<organism evidence="1 2">
    <name type="scientific">Catharanthus roseus</name>
    <name type="common">Madagascar periwinkle</name>
    <name type="synonym">Vinca rosea</name>
    <dbReference type="NCBI Taxonomy" id="4058"/>
    <lineage>
        <taxon>Eukaryota</taxon>
        <taxon>Viridiplantae</taxon>
        <taxon>Streptophyta</taxon>
        <taxon>Embryophyta</taxon>
        <taxon>Tracheophyta</taxon>
        <taxon>Spermatophyta</taxon>
        <taxon>Magnoliopsida</taxon>
        <taxon>eudicotyledons</taxon>
        <taxon>Gunneridae</taxon>
        <taxon>Pentapetalae</taxon>
        <taxon>asterids</taxon>
        <taxon>lamiids</taxon>
        <taxon>Gentianales</taxon>
        <taxon>Apocynaceae</taxon>
        <taxon>Rauvolfioideae</taxon>
        <taxon>Vinceae</taxon>
        <taxon>Catharanthinae</taxon>
        <taxon>Catharanthus</taxon>
    </lineage>
</organism>
<accession>A0ACC0B5M9</accession>
<comment type="caution">
    <text evidence="1">The sequence shown here is derived from an EMBL/GenBank/DDBJ whole genome shotgun (WGS) entry which is preliminary data.</text>
</comment>
<gene>
    <name evidence="1" type="ORF">M9H77_17806</name>
</gene>